<dbReference type="EMBL" id="BBWV01000006">
    <property type="protein sequence ID" value="GAO45526.1"/>
    <property type="molecule type" value="Genomic_DNA"/>
</dbReference>
<dbReference type="InterPro" id="IPR039420">
    <property type="entry name" value="WalR-like"/>
</dbReference>
<protein>
    <submittedName>
        <fullName evidence="6">Putative two-component response regulator</fullName>
    </submittedName>
</protein>
<dbReference type="InterPro" id="IPR000792">
    <property type="entry name" value="Tscrpt_reg_LuxR_C"/>
</dbReference>
<dbReference type="STRING" id="1220578.FPE01S_06_00170"/>
<dbReference type="RefSeq" id="WP_046371545.1">
    <property type="nucleotide sequence ID" value="NZ_BBWV01000006.1"/>
</dbReference>
<keyword evidence="7" id="KW-1185">Reference proteome</keyword>
<dbReference type="CDD" id="cd17535">
    <property type="entry name" value="REC_NarL-like"/>
    <property type="match status" value="1"/>
</dbReference>
<keyword evidence="2" id="KW-0238">DNA-binding</keyword>
<dbReference type="SMART" id="SM00448">
    <property type="entry name" value="REC"/>
    <property type="match status" value="1"/>
</dbReference>
<dbReference type="GO" id="GO:0003677">
    <property type="term" value="F:DNA binding"/>
    <property type="evidence" value="ECO:0007669"/>
    <property type="project" value="UniProtKB-KW"/>
</dbReference>
<dbReference type="OrthoDB" id="9797341at2"/>
<dbReference type="PANTHER" id="PTHR43214:SF43">
    <property type="entry name" value="TWO-COMPONENT RESPONSE REGULATOR"/>
    <property type="match status" value="1"/>
</dbReference>
<dbReference type="Pfam" id="PF00072">
    <property type="entry name" value="Response_reg"/>
    <property type="match status" value="1"/>
</dbReference>
<evidence type="ECO:0000259" key="5">
    <source>
        <dbReference type="PROSITE" id="PS50110"/>
    </source>
</evidence>
<dbReference type="GO" id="GO:0006355">
    <property type="term" value="P:regulation of DNA-templated transcription"/>
    <property type="evidence" value="ECO:0007669"/>
    <property type="project" value="InterPro"/>
</dbReference>
<dbReference type="Pfam" id="PF00196">
    <property type="entry name" value="GerE"/>
    <property type="match status" value="1"/>
</dbReference>
<sequence length="205" mass="23001">MAIKIFITDDHYMIVEGIRSLLQQEKDVEWMGHAMNAASCLGFLQQQQPDVILMDINLPDKSGIDLCQEVKGKYPDIHILGLSSFNQQSFIQKMMEHGASGYVLKNATREELLEAIEAVMKGQKFLSPEVSATNGRNEEIRIPVITRREKEVLALIAEGLTNSEIAEKLFVSTTTVDSHRKSLLAKFEAKNTATLIRMAAKFSFI</sequence>
<evidence type="ECO:0000313" key="6">
    <source>
        <dbReference type="EMBL" id="GAO45526.1"/>
    </source>
</evidence>
<evidence type="ECO:0000313" key="7">
    <source>
        <dbReference type="Proteomes" id="UP000033121"/>
    </source>
</evidence>
<dbReference type="PRINTS" id="PR00038">
    <property type="entry name" value="HTHLUXR"/>
</dbReference>
<evidence type="ECO:0000259" key="4">
    <source>
        <dbReference type="PROSITE" id="PS50043"/>
    </source>
</evidence>
<dbReference type="SMART" id="SM00421">
    <property type="entry name" value="HTH_LUXR"/>
    <property type="match status" value="1"/>
</dbReference>
<dbReference type="PROSITE" id="PS50043">
    <property type="entry name" value="HTH_LUXR_2"/>
    <property type="match status" value="1"/>
</dbReference>
<dbReference type="InterPro" id="IPR058245">
    <property type="entry name" value="NreC/VraR/RcsB-like_REC"/>
</dbReference>
<feature type="domain" description="Response regulatory" evidence="5">
    <location>
        <begin position="4"/>
        <end position="120"/>
    </location>
</feature>
<keyword evidence="1 3" id="KW-0597">Phosphoprotein</keyword>
<evidence type="ECO:0000256" key="1">
    <source>
        <dbReference type="ARBA" id="ARBA00022553"/>
    </source>
</evidence>
<dbReference type="PROSITE" id="PS50110">
    <property type="entry name" value="RESPONSE_REGULATORY"/>
    <property type="match status" value="1"/>
</dbReference>
<dbReference type="CDD" id="cd06170">
    <property type="entry name" value="LuxR_C_like"/>
    <property type="match status" value="1"/>
</dbReference>
<name>A0A0E9N752_9BACT</name>
<dbReference type="InterPro" id="IPR016032">
    <property type="entry name" value="Sig_transdc_resp-reg_C-effctor"/>
</dbReference>
<organism evidence="6 7">
    <name type="scientific">Flavihumibacter petaseus NBRC 106054</name>
    <dbReference type="NCBI Taxonomy" id="1220578"/>
    <lineage>
        <taxon>Bacteria</taxon>
        <taxon>Pseudomonadati</taxon>
        <taxon>Bacteroidota</taxon>
        <taxon>Chitinophagia</taxon>
        <taxon>Chitinophagales</taxon>
        <taxon>Chitinophagaceae</taxon>
        <taxon>Flavihumibacter</taxon>
    </lineage>
</organism>
<dbReference type="AlphaFoldDB" id="A0A0E9N752"/>
<dbReference type="PROSITE" id="PS00622">
    <property type="entry name" value="HTH_LUXR_1"/>
    <property type="match status" value="1"/>
</dbReference>
<proteinExistence type="predicted"/>
<dbReference type="InterPro" id="IPR011006">
    <property type="entry name" value="CheY-like_superfamily"/>
</dbReference>
<dbReference type="GO" id="GO:0000160">
    <property type="term" value="P:phosphorelay signal transduction system"/>
    <property type="evidence" value="ECO:0007669"/>
    <property type="project" value="InterPro"/>
</dbReference>
<evidence type="ECO:0000256" key="2">
    <source>
        <dbReference type="ARBA" id="ARBA00023125"/>
    </source>
</evidence>
<feature type="modified residue" description="4-aspartylphosphate" evidence="3">
    <location>
        <position position="55"/>
    </location>
</feature>
<gene>
    <name evidence="6" type="ORF">FPE01S_06_00170</name>
</gene>
<dbReference type="InterPro" id="IPR001789">
    <property type="entry name" value="Sig_transdc_resp-reg_receiver"/>
</dbReference>
<reference evidence="6 7" key="1">
    <citation type="submission" date="2015-04" db="EMBL/GenBank/DDBJ databases">
        <title>Whole genome shotgun sequence of Flavihumibacter petaseus NBRC 106054.</title>
        <authorList>
            <person name="Miyazawa S."/>
            <person name="Hosoyama A."/>
            <person name="Hashimoto M."/>
            <person name="Noguchi M."/>
            <person name="Tsuchikane K."/>
            <person name="Ohji S."/>
            <person name="Yamazoe A."/>
            <person name="Ichikawa N."/>
            <person name="Kimura A."/>
            <person name="Fujita N."/>
        </authorList>
    </citation>
    <scope>NUCLEOTIDE SEQUENCE [LARGE SCALE GENOMIC DNA]</scope>
    <source>
        <strain evidence="6 7">NBRC 106054</strain>
    </source>
</reference>
<evidence type="ECO:0000256" key="3">
    <source>
        <dbReference type="PROSITE-ProRule" id="PRU00169"/>
    </source>
</evidence>
<accession>A0A0E9N752</accession>
<dbReference type="SUPFAM" id="SSF46894">
    <property type="entry name" value="C-terminal effector domain of the bipartite response regulators"/>
    <property type="match status" value="1"/>
</dbReference>
<dbReference type="PANTHER" id="PTHR43214">
    <property type="entry name" value="TWO-COMPONENT RESPONSE REGULATOR"/>
    <property type="match status" value="1"/>
</dbReference>
<comment type="caution">
    <text evidence="6">The sequence shown here is derived from an EMBL/GenBank/DDBJ whole genome shotgun (WGS) entry which is preliminary data.</text>
</comment>
<dbReference type="Gene3D" id="3.40.50.2300">
    <property type="match status" value="1"/>
</dbReference>
<dbReference type="SUPFAM" id="SSF52172">
    <property type="entry name" value="CheY-like"/>
    <property type="match status" value="1"/>
</dbReference>
<dbReference type="Proteomes" id="UP000033121">
    <property type="component" value="Unassembled WGS sequence"/>
</dbReference>
<feature type="domain" description="HTH luxR-type" evidence="4">
    <location>
        <begin position="138"/>
        <end position="203"/>
    </location>
</feature>